<feature type="transmembrane region" description="Helical" evidence="1">
    <location>
        <begin position="39"/>
        <end position="63"/>
    </location>
</feature>
<organism evidence="2 3">
    <name type="scientific">Acidianus manzaensis</name>
    <dbReference type="NCBI Taxonomy" id="282676"/>
    <lineage>
        <taxon>Archaea</taxon>
        <taxon>Thermoproteota</taxon>
        <taxon>Thermoprotei</taxon>
        <taxon>Sulfolobales</taxon>
        <taxon>Sulfolobaceae</taxon>
        <taxon>Acidianus</taxon>
    </lineage>
</organism>
<name>A0A1W6K2V1_9CREN</name>
<dbReference type="RefSeq" id="WP_148692643.1">
    <property type="nucleotide sequence ID" value="NZ_CP020477.1"/>
</dbReference>
<evidence type="ECO:0000256" key="1">
    <source>
        <dbReference type="SAM" id="Phobius"/>
    </source>
</evidence>
<protein>
    <recommendedName>
        <fullName evidence="4">PH domain-containing protein</fullName>
    </recommendedName>
</protein>
<keyword evidence="1" id="KW-1133">Transmembrane helix</keyword>
<sequence length="149" mass="17220">MNVIIKSGASLKKISIYTISDILVFIISIYLVTILGNSIVLDVIFDISFFLMILFFILLFLVIKKGSIIVTDTGIYIRKIRKYHIPWNKVKNADIKATRFTYSPFSNKYIVNYAIEIFTDNKTYEVEVPKASEVLEKIKQILENNNKIN</sequence>
<dbReference type="KEGG" id="aman:B6F84_13020"/>
<dbReference type="AlphaFoldDB" id="A0A1W6K2V1"/>
<keyword evidence="1" id="KW-0812">Transmembrane</keyword>
<reference evidence="2 3" key="1">
    <citation type="submission" date="2017-03" db="EMBL/GenBank/DDBJ databases">
        <title>Sulfur activation and transportation mechanism of thermophilic Archaea Acidianus manzaensis YN-25.</title>
        <authorList>
            <person name="Ma Y."/>
            <person name="Yang Y."/>
            <person name="Xia J."/>
        </authorList>
    </citation>
    <scope>NUCLEOTIDE SEQUENCE [LARGE SCALE GENOMIC DNA]</scope>
    <source>
        <strain evidence="2 3">YN-25</strain>
    </source>
</reference>
<keyword evidence="1" id="KW-0472">Membrane</keyword>
<evidence type="ECO:0000313" key="3">
    <source>
        <dbReference type="Proteomes" id="UP000193404"/>
    </source>
</evidence>
<evidence type="ECO:0000313" key="2">
    <source>
        <dbReference type="EMBL" id="ARM76849.1"/>
    </source>
</evidence>
<dbReference type="Proteomes" id="UP000193404">
    <property type="component" value="Chromosome"/>
</dbReference>
<accession>A0A1W6K2V1</accession>
<keyword evidence="3" id="KW-1185">Reference proteome</keyword>
<dbReference type="EMBL" id="CP020477">
    <property type="protein sequence ID" value="ARM76849.1"/>
    <property type="molecule type" value="Genomic_DNA"/>
</dbReference>
<gene>
    <name evidence="2" type="ORF">B6F84_13020</name>
</gene>
<feature type="transmembrane region" description="Helical" evidence="1">
    <location>
        <begin position="14"/>
        <end position="33"/>
    </location>
</feature>
<dbReference type="GeneID" id="41591860"/>
<evidence type="ECO:0008006" key="4">
    <source>
        <dbReference type="Google" id="ProtNLM"/>
    </source>
</evidence>
<proteinExistence type="predicted"/>